<dbReference type="RefSeq" id="WP_124233655.1">
    <property type="nucleotide sequence ID" value="NZ_RHHM01000010.1"/>
</dbReference>
<organism evidence="1 2">
    <name type="scientific">Erwinia psidii</name>
    <dbReference type="NCBI Taxonomy" id="69224"/>
    <lineage>
        <taxon>Bacteria</taxon>
        <taxon>Pseudomonadati</taxon>
        <taxon>Pseudomonadota</taxon>
        <taxon>Gammaproteobacteria</taxon>
        <taxon>Enterobacterales</taxon>
        <taxon>Erwiniaceae</taxon>
        <taxon>Erwinia</taxon>
    </lineage>
</organism>
<gene>
    <name evidence="1" type="ORF">EB241_13745</name>
</gene>
<dbReference type="EMBL" id="RHHM01000010">
    <property type="protein sequence ID" value="RQM37693.1"/>
    <property type="molecule type" value="Genomic_DNA"/>
</dbReference>
<keyword evidence="2" id="KW-1185">Reference proteome</keyword>
<dbReference type="OrthoDB" id="9182160at2"/>
<evidence type="ECO:0000313" key="2">
    <source>
        <dbReference type="Proteomes" id="UP000279457"/>
    </source>
</evidence>
<protein>
    <submittedName>
        <fullName evidence="1">Type II site-specific deoxyribonuclease</fullName>
    </submittedName>
</protein>
<sequence>MDILKEKIDLASRCYNLNLDHIPGTLQVIEHAMLLLKNNAGYGYFGSFNGKNKQEYHSFTFNGEHSRPVRDDLFITDYECFVSGFGEFNESLRNIGSRWSHFDSTRANKIIYTSVMFVACCFDLWKSGSRKTPGTFFEIFMAAVLKWMISDEIFSKHIPLIDQLESDDESIDPSSVSTDIVIKSKYKNTSAVIPLKITTRERIVQPFAQQRILDSYFGNGIYFSFLACISETQQDKKKKKVDHICVPGTIKLYQKYLSSLSGMYYCDIPERYLERDLTDIIPVRSMGDFLFDIYSFFRLQD</sequence>
<dbReference type="AlphaFoldDB" id="A0A3N6SCL9"/>
<reference evidence="1 2" key="1">
    <citation type="submission" date="2018-10" db="EMBL/GenBank/DDBJ databases">
        <title>Draft genome sequence for the type isolate of Erwinia psidii, agent causal of bacterial blight in guava (Psidium guajava) and wilt and die-back of Eucalyptus spp.</title>
        <authorList>
            <person name="Hermenegildo P.S."/>
            <person name="Santos S.A."/>
            <person name="Guimaraes L.M.S."/>
            <person name="Vidigal P.M.P."/>
            <person name="Pereira I.C."/>
            <person name="Badel J.L."/>
            <person name="Alfenas-Zerbini P."/>
            <person name="Ferreira M.A.S.V."/>
            <person name="Alfenas A.C."/>
        </authorList>
    </citation>
    <scope>NUCLEOTIDE SEQUENCE [LARGE SCALE GENOMIC DNA]</scope>
    <source>
        <strain evidence="1 2">IBSBF 435</strain>
    </source>
</reference>
<name>A0A3N6SCL9_9GAMM</name>
<proteinExistence type="predicted"/>
<accession>A0A3N6SCL9</accession>
<dbReference type="Proteomes" id="UP000279457">
    <property type="component" value="Unassembled WGS sequence"/>
</dbReference>
<comment type="caution">
    <text evidence="1">The sequence shown here is derived from an EMBL/GenBank/DDBJ whole genome shotgun (WGS) entry which is preliminary data.</text>
</comment>
<evidence type="ECO:0000313" key="1">
    <source>
        <dbReference type="EMBL" id="RQM37693.1"/>
    </source>
</evidence>